<dbReference type="EMBL" id="JAWLUP010000231">
    <property type="protein sequence ID" value="MDV7268862.1"/>
    <property type="molecule type" value="Genomic_DNA"/>
</dbReference>
<protein>
    <submittedName>
        <fullName evidence="2">WS/DGAT domain-containing protein</fullName>
    </submittedName>
</protein>
<dbReference type="RefSeq" id="WP_317769334.1">
    <property type="nucleotide sequence ID" value="NZ_JAWLUP010000231.1"/>
</dbReference>
<dbReference type="InterPro" id="IPR009721">
    <property type="entry name" value="O-acyltransferase_WSD1_C"/>
</dbReference>
<evidence type="ECO:0000313" key="2">
    <source>
        <dbReference type="EMBL" id="MDV7268862.1"/>
    </source>
</evidence>
<name>A0AAE4V5R4_9NOCA</name>
<gene>
    <name evidence="2" type="ORF">R4315_30560</name>
</gene>
<reference evidence="2" key="1">
    <citation type="submission" date="2023-10" db="EMBL/GenBank/DDBJ databases">
        <title>Development of a sustainable strategy for remediation of hydrocarbon-contaminated territories based on the waste exchange concept.</title>
        <authorList>
            <person name="Krivoruchko A."/>
        </authorList>
    </citation>
    <scope>NUCLEOTIDE SEQUENCE</scope>
    <source>
        <strain evidence="2">IEGM 68</strain>
    </source>
</reference>
<accession>A0AAE4V5R4</accession>
<evidence type="ECO:0000259" key="1">
    <source>
        <dbReference type="Pfam" id="PF06974"/>
    </source>
</evidence>
<comment type="caution">
    <text evidence="2">The sequence shown here is derived from an EMBL/GenBank/DDBJ whole genome shotgun (WGS) entry which is preliminary data.</text>
</comment>
<evidence type="ECO:0000313" key="3">
    <source>
        <dbReference type="Proteomes" id="UP001185863"/>
    </source>
</evidence>
<feature type="non-terminal residue" evidence="2">
    <location>
        <position position="1"/>
    </location>
</feature>
<dbReference type="Pfam" id="PF06974">
    <property type="entry name" value="WS_DGAT_C"/>
    <property type="match status" value="1"/>
</dbReference>
<sequence length="88" mass="9445">SRLRPPFNLIISNVPGPSSPLYWNGARLDAIYPLSIPVDGQALNITCTSNDDTISFGVTGCRSAVPDLKSIPARLGHELRVLEESLGI</sequence>
<feature type="domain" description="O-acyltransferase WSD1 C-terminal" evidence="1">
    <location>
        <begin position="2"/>
        <end position="82"/>
    </location>
</feature>
<dbReference type="AlphaFoldDB" id="A0AAE4V5R4"/>
<proteinExistence type="predicted"/>
<organism evidence="2 3">
    <name type="scientific">Rhodococcus oxybenzonivorans</name>
    <dbReference type="NCBI Taxonomy" id="1990687"/>
    <lineage>
        <taxon>Bacteria</taxon>
        <taxon>Bacillati</taxon>
        <taxon>Actinomycetota</taxon>
        <taxon>Actinomycetes</taxon>
        <taxon>Mycobacteriales</taxon>
        <taxon>Nocardiaceae</taxon>
        <taxon>Rhodococcus</taxon>
    </lineage>
</organism>
<dbReference type="Proteomes" id="UP001185863">
    <property type="component" value="Unassembled WGS sequence"/>
</dbReference>